<feature type="non-terminal residue" evidence="1">
    <location>
        <position position="1"/>
    </location>
</feature>
<protein>
    <submittedName>
        <fullName evidence="1">14085_t:CDS:1</fullName>
    </submittedName>
</protein>
<comment type="caution">
    <text evidence="1">The sequence shown here is derived from an EMBL/GenBank/DDBJ whole genome shotgun (WGS) entry which is preliminary data.</text>
</comment>
<keyword evidence="2" id="KW-1185">Reference proteome</keyword>
<reference evidence="1" key="1">
    <citation type="submission" date="2021-06" db="EMBL/GenBank/DDBJ databases">
        <authorList>
            <person name="Kallberg Y."/>
            <person name="Tangrot J."/>
            <person name="Rosling A."/>
        </authorList>
    </citation>
    <scope>NUCLEOTIDE SEQUENCE</scope>
    <source>
        <strain evidence="1">MA461A</strain>
    </source>
</reference>
<dbReference type="EMBL" id="CAJVQC010012776">
    <property type="protein sequence ID" value="CAG8641883.1"/>
    <property type="molecule type" value="Genomic_DNA"/>
</dbReference>
<evidence type="ECO:0000313" key="1">
    <source>
        <dbReference type="EMBL" id="CAG8641883.1"/>
    </source>
</evidence>
<proteinExistence type="predicted"/>
<evidence type="ECO:0000313" key="2">
    <source>
        <dbReference type="Proteomes" id="UP000789920"/>
    </source>
</evidence>
<sequence>KLKNEIDILKEKQEKEVSVLREKQEKEVSVLRERQEVLREKQNGLRNKFIAILEGLRDVNHVYNTNWGAILNKDQIVIPKIEKRT</sequence>
<dbReference type="Proteomes" id="UP000789920">
    <property type="component" value="Unassembled WGS sequence"/>
</dbReference>
<gene>
    <name evidence="1" type="ORF">RPERSI_LOCUS7518</name>
</gene>
<organism evidence="1 2">
    <name type="scientific">Racocetra persica</name>
    <dbReference type="NCBI Taxonomy" id="160502"/>
    <lineage>
        <taxon>Eukaryota</taxon>
        <taxon>Fungi</taxon>
        <taxon>Fungi incertae sedis</taxon>
        <taxon>Mucoromycota</taxon>
        <taxon>Glomeromycotina</taxon>
        <taxon>Glomeromycetes</taxon>
        <taxon>Diversisporales</taxon>
        <taxon>Gigasporaceae</taxon>
        <taxon>Racocetra</taxon>
    </lineage>
</organism>
<accession>A0ACA9N8L8</accession>
<name>A0ACA9N8L8_9GLOM</name>